<dbReference type="Pfam" id="PF13240">
    <property type="entry name" value="Zn_Ribbon_1"/>
    <property type="match status" value="1"/>
</dbReference>
<organism evidence="4 5">
    <name type="scientific">Aminivibrio pyruvatiphilus</name>
    <dbReference type="NCBI Taxonomy" id="1005740"/>
    <lineage>
        <taxon>Bacteria</taxon>
        <taxon>Thermotogati</taxon>
        <taxon>Synergistota</taxon>
        <taxon>Synergistia</taxon>
        <taxon>Synergistales</taxon>
        <taxon>Aminobacteriaceae</taxon>
        <taxon>Aminivibrio</taxon>
    </lineage>
</organism>
<feature type="domain" description="DZANK-type" evidence="1">
    <location>
        <begin position="335"/>
        <end position="378"/>
    </location>
</feature>
<reference evidence="4 5" key="1">
    <citation type="submission" date="2019-03" db="EMBL/GenBank/DDBJ databases">
        <title>Genomic Encyclopedia of Type Strains, Phase IV (KMG-IV): sequencing the most valuable type-strain genomes for metagenomic binning, comparative biology and taxonomic classification.</title>
        <authorList>
            <person name="Goeker M."/>
        </authorList>
    </citation>
    <scope>NUCLEOTIDE SEQUENCE [LARGE SCALE GENOMIC DNA]</scope>
    <source>
        <strain evidence="4 5">DSM 25964</strain>
    </source>
</reference>
<dbReference type="InterPro" id="IPR033880">
    <property type="entry name" value="SPFH_YdjI"/>
</dbReference>
<evidence type="ECO:0000313" key="5">
    <source>
        <dbReference type="Proteomes" id="UP000295066"/>
    </source>
</evidence>
<dbReference type="GO" id="GO:0008233">
    <property type="term" value="F:peptidase activity"/>
    <property type="evidence" value="ECO:0007669"/>
    <property type="project" value="UniProtKB-KW"/>
</dbReference>
<comment type="caution">
    <text evidence="4">The sequence shown here is derived from an EMBL/GenBank/DDBJ whole genome shotgun (WGS) entry which is preliminary data.</text>
</comment>
<gene>
    <name evidence="4" type="ORF">C8D99_11528</name>
</gene>
<dbReference type="GO" id="GO:0006508">
    <property type="term" value="P:proteolysis"/>
    <property type="evidence" value="ECO:0007669"/>
    <property type="project" value="UniProtKB-KW"/>
</dbReference>
<dbReference type="InterPro" id="IPR025874">
    <property type="entry name" value="DZR"/>
</dbReference>
<name>A0A4R8M2E1_9BACT</name>
<evidence type="ECO:0000259" key="2">
    <source>
        <dbReference type="Pfam" id="PF13240"/>
    </source>
</evidence>
<dbReference type="OrthoDB" id="9788304at2"/>
<dbReference type="PANTHER" id="PTHR37826">
    <property type="entry name" value="FLOTILLIN BAND_7_5 DOMAIN PROTEIN"/>
    <property type="match status" value="1"/>
</dbReference>
<keyword evidence="4" id="KW-0378">Hydrolase</keyword>
<evidence type="ECO:0000259" key="1">
    <source>
        <dbReference type="Pfam" id="PF12773"/>
    </source>
</evidence>
<dbReference type="Pfam" id="PF12773">
    <property type="entry name" value="DZR"/>
    <property type="match status" value="1"/>
</dbReference>
<keyword evidence="5" id="KW-1185">Reference proteome</keyword>
<dbReference type="AlphaFoldDB" id="A0A4R8M2E1"/>
<dbReference type="SUPFAM" id="SSF117892">
    <property type="entry name" value="Band 7/SPFH domain"/>
    <property type="match status" value="1"/>
</dbReference>
<dbReference type="PANTHER" id="PTHR37826:SF2">
    <property type="entry name" value="ZINC-RIBBON DOMAIN-CONTAINING PROTEIN"/>
    <property type="match status" value="1"/>
</dbReference>
<evidence type="ECO:0000313" key="4">
    <source>
        <dbReference type="EMBL" id="TDY58010.1"/>
    </source>
</evidence>
<feature type="domain" description="SPFH" evidence="3">
    <location>
        <begin position="33"/>
        <end position="244"/>
    </location>
</feature>
<dbReference type="Pfam" id="PF13421">
    <property type="entry name" value="Band_7_1"/>
    <property type="match status" value="1"/>
</dbReference>
<sequence>MAMIQVVSFDSGLDPHEVLAWRYRDPENPGKGDELGTWTQLVVDESQEAVLYRNGQALDLFGPGRYTLSTANMPLLSKVVNLPFGGESPFKAWVWFVNRVHSLDVKWGTVSPIQLQDPKYGVLLPVRSYGQFGIRIGDSRKFLVKLVGAASRLDRETLLKHFRGLLLTRIHDLISTYLIHKKISVVEVNAWLDEISGEMRDRVAPLFREYGVEVLNFFVNSINVPEEDPAVAELKKTLTERAKMEVLGYSYQQMRSFDALEKAASNEGGGSLINAGLGLGVGVGGAFGRLAEQMGQNLTPAAPSSRTCGKCGTSVSEGARFCSGCGAPMPGRTVCPGCGAALSGGMKFCPECGMALSSRCPSCGKAASPGARFCPECGAGLGVKNSPEDR</sequence>
<protein>
    <submittedName>
        <fullName evidence="4">Membrane protease subunit (Stomatin/prohibitin family)</fullName>
    </submittedName>
</protein>
<dbReference type="EMBL" id="SORI01000015">
    <property type="protein sequence ID" value="TDY58010.1"/>
    <property type="molecule type" value="Genomic_DNA"/>
</dbReference>
<dbReference type="CDD" id="cd03408">
    <property type="entry name" value="SPFH_like_u1"/>
    <property type="match status" value="1"/>
</dbReference>
<feature type="domain" description="Zinc-ribbon" evidence="2">
    <location>
        <begin position="308"/>
        <end position="329"/>
    </location>
</feature>
<accession>A0A4R8M2E1</accession>
<evidence type="ECO:0000259" key="3">
    <source>
        <dbReference type="Pfam" id="PF13421"/>
    </source>
</evidence>
<keyword evidence="4" id="KW-0645">Protease</keyword>
<dbReference type="RefSeq" id="WP_133958155.1">
    <property type="nucleotide sequence ID" value="NZ_SORI01000015.1"/>
</dbReference>
<dbReference type="Proteomes" id="UP000295066">
    <property type="component" value="Unassembled WGS sequence"/>
</dbReference>
<dbReference type="InterPro" id="IPR036013">
    <property type="entry name" value="Band_7/SPFH_dom_sf"/>
</dbReference>
<dbReference type="InterPro" id="IPR026870">
    <property type="entry name" value="Zinc_ribbon_dom"/>
</dbReference>
<proteinExistence type="predicted"/>